<accession>A0A090WXU9</accession>
<dbReference type="Proteomes" id="UP000029643">
    <property type="component" value="Unassembled WGS sequence"/>
</dbReference>
<comment type="caution">
    <text evidence="1">The sequence shown here is derived from an EMBL/GenBank/DDBJ whole genome shotgun (WGS) entry which is preliminary data.</text>
</comment>
<gene>
    <name evidence="1" type="ORF">JCM19274_2247</name>
</gene>
<dbReference type="EMBL" id="BBNU01000013">
    <property type="protein sequence ID" value="GAL81073.1"/>
    <property type="molecule type" value="Genomic_DNA"/>
</dbReference>
<proteinExistence type="predicted"/>
<dbReference type="AlphaFoldDB" id="A0A090WXU9"/>
<evidence type="ECO:0000313" key="2">
    <source>
        <dbReference type="Proteomes" id="UP000029643"/>
    </source>
</evidence>
<evidence type="ECO:0000313" key="1">
    <source>
        <dbReference type="EMBL" id="GAL81073.1"/>
    </source>
</evidence>
<reference evidence="1" key="1">
    <citation type="journal article" date="2014" name="Genome Announc.">
        <title>Draft Genome Sequences of Marine Flavobacterium Algibacter lectus Strains SS8 and NR4.</title>
        <authorList>
            <person name="Takatani N."/>
            <person name="Nakanishi M."/>
            <person name="Meirelles P."/>
            <person name="Mino S."/>
            <person name="Suda W."/>
            <person name="Oshima K."/>
            <person name="Hattori M."/>
            <person name="Ohkuma M."/>
            <person name="Hosokawa M."/>
            <person name="Miyashita K."/>
            <person name="Thompson F.L."/>
            <person name="Niwa A."/>
            <person name="Sawabe T."/>
            <person name="Sawabe T."/>
        </authorList>
    </citation>
    <scope>NUCLEOTIDE SEQUENCE [LARGE SCALE GENOMIC DNA]</scope>
    <source>
        <strain evidence="1">JCM 19274</strain>
    </source>
</reference>
<dbReference type="RefSeq" id="WP_052416255.1">
    <property type="nucleotide sequence ID" value="NZ_BBNU01000013.1"/>
</dbReference>
<protein>
    <submittedName>
        <fullName evidence="1">Uncharacterized protein</fullName>
    </submittedName>
</protein>
<sequence>MEAITHPNPPIKIVLMKSIKITVLAVAALSICLCSCKEIDKKNETVKTESIKDSVQVPTAMSDHWKFIGASINEPGYDVWGGSSPN</sequence>
<organism evidence="1 2">
    <name type="scientific">Algibacter lectus</name>
    <dbReference type="NCBI Taxonomy" id="221126"/>
    <lineage>
        <taxon>Bacteria</taxon>
        <taxon>Pseudomonadati</taxon>
        <taxon>Bacteroidota</taxon>
        <taxon>Flavobacteriia</taxon>
        <taxon>Flavobacteriales</taxon>
        <taxon>Flavobacteriaceae</taxon>
        <taxon>Algibacter</taxon>
    </lineage>
</organism>
<name>A0A090WXU9_9FLAO</name>